<gene>
    <name evidence="9" type="primary">LOC110425867</name>
</gene>
<feature type="transmembrane region" description="Helical" evidence="7">
    <location>
        <begin position="178"/>
        <end position="202"/>
    </location>
</feature>
<dbReference type="CDD" id="cd13132">
    <property type="entry name" value="MATE_eukaryotic"/>
    <property type="match status" value="1"/>
</dbReference>
<evidence type="ECO:0000256" key="1">
    <source>
        <dbReference type="ARBA" id="ARBA00004141"/>
    </source>
</evidence>
<keyword evidence="5 7" id="KW-1133">Transmembrane helix</keyword>
<dbReference type="GO" id="GO:1990961">
    <property type="term" value="P:xenobiotic detoxification by transmembrane export across the plasma membrane"/>
    <property type="evidence" value="ECO:0007669"/>
    <property type="project" value="InterPro"/>
</dbReference>
<evidence type="ECO:0000256" key="6">
    <source>
        <dbReference type="ARBA" id="ARBA00023136"/>
    </source>
</evidence>
<dbReference type="AlphaFoldDB" id="A0A6J1BE30"/>
<feature type="transmembrane region" description="Helical" evidence="7">
    <location>
        <begin position="208"/>
        <end position="232"/>
    </location>
</feature>
<organism evidence="8 9">
    <name type="scientific">Herrania umbratica</name>
    <dbReference type="NCBI Taxonomy" id="108875"/>
    <lineage>
        <taxon>Eukaryota</taxon>
        <taxon>Viridiplantae</taxon>
        <taxon>Streptophyta</taxon>
        <taxon>Embryophyta</taxon>
        <taxon>Tracheophyta</taxon>
        <taxon>Spermatophyta</taxon>
        <taxon>Magnoliopsida</taxon>
        <taxon>eudicotyledons</taxon>
        <taxon>Gunneridae</taxon>
        <taxon>Pentapetalae</taxon>
        <taxon>rosids</taxon>
        <taxon>malvids</taxon>
        <taxon>Malvales</taxon>
        <taxon>Malvaceae</taxon>
        <taxon>Byttnerioideae</taxon>
        <taxon>Herrania</taxon>
    </lineage>
</organism>
<evidence type="ECO:0000313" key="9">
    <source>
        <dbReference type="RefSeq" id="XP_021296614.1"/>
    </source>
</evidence>
<comment type="subcellular location">
    <subcellularLocation>
        <location evidence="1">Membrane</location>
        <topology evidence="1">Multi-pass membrane protein</topology>
    </subcellularLocation>
</comment>
<feature type="transmembrane region" description="Helical" evidence="7">
    <location>
        <begin position="291"/>
        <end position="310"/>
    </location>
</feature>
<name>A0A6J1BE30_9ROSI</name>
<feature type="transmembrane region" description="Helical" evidence="7">
    <location>
        <begin position="36"/>
        <end position="58"/>
    </location>
</feature>
<sequence>MEEELLLPEREREREKRTWTVSWGSFLEELKKLIRIAAPMVVVTVSRYLLQLIAVMMAGHLGELSLSGIALASSFANVTGFSLLLGTAGALETLCGQAYGAEQYHKLGTFTCCAMVSLVFVSIPVSVLWIFMEDLLTLLGQDPSIARVAGKYSCWLIPALFGYALHQSLIRYFLAQSLIFPMLFSSCVILCFHLPLCWLLVFKLELGIIGSALSVGVSYWLNVIFLGLYIKYSSACEKTRFWISVDIFMSMKEFFRLAIPSALMMCLEWWSFELLVLLSGLLPNPVLQTSSLSICLTIVTLHFLIPYSVGSAASIRISNELGAWNPHAAPTAVVAALILNIVEVVSVSIILFCCRHVLGYAYTSRKEVVNYTAELVPLLSLLIIVDSLQGVLSGVARGSGWQHIGAYANLGAYYLVGIPLAVVLCFILHFEGKGLLIGILMGTTTQAILLALATSLTNWEKQAAVARERTLGGTS</sequence>
<feature type="transmembrane region" description="Helical" evidence="7">
    <location>
        <begin position="331"/>
        <end position="358"/>
    </location>
</feature>
<evidence type="ECO:0000256" key="3">
    <source>
        <dbReference type="ARBA" id="ARBA00022448"/>
    </source>
</evidence>
<feature type="transmembrane region" description="Helical" evidence="7">
    <location>
        <begin position="64"/>
        <end position="86"/>
    </location>
</feature>
<feature type="transmembrane region" description="Helical" evidence="7">
    <location>
        <begin position="378"/>
        <end position="398"/>
    </location>
</feature>
<evidence type="ECO:0000256" key="2">
    <source>
        <dbReference type="ARBA" id="ARBA00010199"/>
    </source>
</evidence>
<feature type="transmembrane region" description="Helical" evidence="7">
    <location>
        <begin position="436"/>
        <end position="459"/>
    </location>
</feature>
<dbReference type="RefSeq" id="XP_021296614.1">
    <property type="nucleotide sequence ID" value="XM_021440939.1"/>
</dbReference>
<evidence type="ECO:0000256" key="4">
    <source>
        <dbReference type="ARBA" id="ARBA00022692"/>
    </source>
</evidence>
<dbReference type="GeneID" id="110425867"/>
<keyword evidence="3" id="KW-0813">Transport</keyword>
<dbReference type="GO" id="GO:0016020">
    <property type="term" value="C:membrane"/>
    <property type="evidence" value="ECO:0007669"/>
    <property type="project" value="UniProtKB-SubCell"/>
</dbReference>
<dbReference type="NCBIfam" id="TIGR00797">
    <property type="entry name" value="matE"/>
    <property type="match status" value="1"/>
</dbReference>
<accession>A0A6J1BE30</accession>
<dbReference type="Proteomes" id="UP000504621">
    <property type="component" value="Unplaced"/>
</dbReference>
<dbReference type="Pfam" id="PF01554">
    <property type="entry name" value="MatE"/>
    <property type="match status" value="2"/>
</dbReference>
<keyword evidence="8" id="KW-1185">Reference proteome</keyword>
<evidence type="ECO:0000256" key="7">
    <source>
        <dbReference type="RuleBase" id="RU004914"/>
    </source>
</evidence>
<feature type="transmembrane region" description="Helical" evidence="7">
    <location>
        <begin position="107"/>
        <end position="132"/>
    </location>
</feature>
<evidence type="ECO:0000256" key="5">
    <source>
        <dbReference type="ARBA" id="ARBA00022989"/>
    </source>
</evidence>
<evidence type="ECO:0000313" key="8">
    <source>
        <dbReference type="Proteomes" id="UP000504621"/>
    </source>
</evidence>
<dbReference type="GO" id="GO:0015297">
    <property type="term" value="F:antiporter activity"/>
    <property type="evidence" value="ECO:0007669"/>
    <property type="project" value="InterPro"/>
</dbReference>
<keyword evidence="4 7" id="KW-0812">Transmembrane</keyword>
<dbReference type="GO" id="GO:0042910">
    <property type="term" value="F:xenobiotic transmembrane transporter activity"/>
    <property type="evidence" value="ECO:0007669"/>
    <property type="project" value="InterPro"/>
</dbReference>
<feature type="transmembrane region" description="Helical" evidence="7">
    <location>
        <begin position="410"/>
        <end position="430"/>
    </location>
</feature>
<feature type="transmembrane region" description="Helical" evidence="7">
    <location>
        <begin position="253"/>
        <end position="271"/>
    </location>
</feature>
<dbReference type="InterPro" id="IPR045069">
    <property type="entry name" value="MATE_euk"/>
</dbReference>
<dbReference type="PANTHER" id="PTHR11206">
    <property type="entry name" value="MULTIDRUG RESISTANCE PROTEIN"/>
    <property type="match status" value="1"/>
</dbReference>
<dbReference type="OrthoDB" id="2126698at2759"/>
<protein>
    <recommendedName>
        <fullName evidence="7">Protein DETOXIFICATION</fullName>
    </recommendedName>
    <alternativeName>
        <fullName evidence="7">Multidrug and toxic compound extrusion protein</fullName>
    </alternativeName>
</protein>
<proteinExistence type="inferred from homology"/>
<reference evidence="9" key="1">
    <citation type="submission" date="2025-08" db="UniProtKB">
        <authorList>
            <consortium name="RefSeq"/>
        </authorList>
    </citation>
    <scope>IDENTIFICATION</scope>
    <source>
        <tissue evidence="9">Leaf</tissue>
    </source>
</reference>
<dbReference type="InterPro" id="IPR002528">
    <property type="entry name" value="MATE_fam"/>
</dbReference>
<comment type="similarity">
    <text evidence="2 7">Belongs to the multi antimicrobial extrusion (MATE) (TC 2.A.66.1) family.</text>
</comment>
<keyword evidence="6 7" id="KW-0472">Membrane</keyword>